<sequence length="40" mass="4540">MKYRVMLNIDSQLFTVEDKDKHVSADGKTIEEAVSKLKTA</sequence>
<evidence type="ECO:0000313" key="1">
    <source>
        <dbReference type="EMBL" id="TDG74571.1"/>
    </source>
</evidence>
<dbReference type="EMBL" id="PUFN01000004">
    <property type="protein sequence ID" value="TDG74571.1"/>
    <property type="molecule type" value="Genomic_DNA"/>
</dbReference>
<reference evidence="1 2" key="1">
    <citation type="journal article" date="2019" name="Appl. Microbiol. Biotechnol.">
        <title>Uncovering carbohydrate metabolism through a genotype-phenotype association study of 56 lactic acid bacteria genomes.</title>
        <authorList>
            <person name="Buron-Moles G."/>
            <person name="Chailyan A."/>
            <person name="Dolejs I."/>
            <person name="Forster J."/>
            <person name="Miks M.H."/>
        </authorList>
    </citation>
    <scope>NUCLEOTIDE SEQUENCE [LARGE SCALE GENOMIC DNA]</scope>
    <source>
        <strain evidence="1 2">ATCC 29644</strain>
    </source>
</reference>
<dbReference type="RefSeq" id="WP_010019218.1">
    <property type="nucleotide sequence ID" value="NZ_BHYW01000013.1"/>
</dbReference>
<proteinExistence type="predicted"/>
<dbReference type="Proteomes" id="UP000295257">
    <property type="component" value="Unassembled WGS sequence"/>
</dbReference>
<gene>
    <name evidence="1" type="ORF">C5L30_000287</name>
</gene>
<accession>A0A4R5NJD9</accession>
<comment type="caution">
    <text evidence="1">The sequence shown here is derived from an EMBL/GenBank/DDBJ whole genome shotgun (WGS) entry which is preliminary data.</text>
</comment>
<name>A0A4R5NJD9_9LACO</name>
<dbReference type="AlphaFoldDB" id="A0A4R5NJD9"/>
<evidence type="ECO:0000313" key="2">
    <source>
        <dbReference type="Proteomes" id="UP000295257"/>
    </source>
</evidence>
<protein>
    <submittedName>
        <fullName evidence="1">Uncharacterized protein</fullName>
    </submittedName>
</protein>
<keyword evidence="2" id="KW-1185">Reference proteome</keyword>
<organism evidence="1 2">
    <name type="scientific">Companilactobacillus farciminis</name>
    <dbReference type="NCBI Taxonomy" id="1612"/>
    <lineage>
        <taxon>Bacteria</taxon>
        <taxon>Bacillati</taxon>
        <taxon>Bacillota</taxon>
        <taxon>Bacilli</taxon>
        <taxon>Lactobacillales</taxon>
        <taxon>Lactobacillaceae</taxon>
        <taxon>Companilactobacillus</taxon>
    </lineage>
</organism>